<evidence type="ECO:0000256" key="1">
    <source>
        <dbReference type="SAM" id="MobiDB-lite"/>
    </source>
</evidence>
<name>A0A0K8PI14_STRAJ</name>
<keyword evidence="3" id="KW-1185">Reference proteome</keyword>
<dbReference type="AlphaFoldDB" id="A0A0K8PI14"/>
<feature type="compositionally biased region" description="Basic and acidic residues" evidence="1">
    <location>
        <begin position="53"/>
        <end position="64"/>
    </location>
</feature>
<feature type="region of interest" description="Disordered" evidence="1">
    <location>
        <begin position="50"/>
        <end position="79"/>
    </location>
</feature>
<organism evidence="2 3">
    <name type="scientific">Streptomyces azureus</name>
    <dbReference type="NCBI Taxonomy" id="146537"/>
    <lineage>
        <taxon>Bacteria</taxon>
        <taxon>Bacillati</taxon>
        <taxon>Actinomycetota</taxon>
        <taxon>Actinomycetes</taxon>
        <taxon>Kitasatosporales</taxon>
        <taxon>Streptomycetaceae</taxon>
        <taxon>Streptomyces</taxon>
    </lineage>
</organism>
<evidence type="ECO:0000313" key="3">
    <source>
        <dbReference type="Proteomes" id="UP000053859"/>
    </source>
</evidence>
<proteinExistence type="predicted"/>
<protein>
    <submittedName>
        <fullName evidence="2">Putative beta-lactamase</fullName>
    </submittedName>
</protein>
<dbReference type="PATRIC" id="fig|146537.3.peg.2395"/>
<evidence type="ECO:0000313" key="2">
    <source>
        <dbReference type="EMBL" id="GAP47532.1"/>
    </source>
</evidence>
<reference evidence="2" key="1">
    <citation type="journal article" date="2015" name="Genome Announc.">
        <title>Draft Genome Sequence of Thiostrepton-Producing Streptomyces azureus ATCC 14921.</title>
        <authorList>
            <person name="Sakihara K."/>
            <person name="Maeda J."/>
            <person name="Tashiro K."/>
            <person name="Fujino Y."/>
            <person name="Kuhara S."/>
            <person name="Ohshima T."/>
            <person name="Ogata S."/>
            <person name="Doi K."/>
        </authorList>
    </citation>
    <scope>NUCLEOTIDE SEQUENCE [LARGE SCALE GENOMIC DNA]</scope>
    <source>
        <strain evidence="2">ATCC14921</strain>
    </source>
</reference>
<dbReference type="EMBL" id="DF968236">
    <property type="protein sequence ID" value="GAP47532.1"/>
    <property type="molecule type" value="Genomic_DNA"/>
</dbReference>
<gene>
    <name evidence="2" type="ORF">SAZU_2269</name>
</gene>
<sequence>MIAHHIALITIQAGGHFLREFCRSQPSGVNHTTVPAVPAPSRLEAVPRPLARKASDQPCHHAENAQDSDAQGECRDDYP</sequence>
<accession>A0A0K8PI14</accession>
<dbReference type="Proteomes" id="UP000053859">
    <property type="component" value="Unassembled WGS sequence"/>
</dbReference>